<dbReference type="KEGG" id="mca:MCA1992"/>
<dbReference type="Proteomes" id="UP000006821">
    <property type="component" value="Chromosome"/>
</dbReference>
<sequence length="176" mass="18658">MMDSYANSRRFDALPPQWLAVALCLALSAGCAQRKVVRQPAMPSVRPAPTAAPAPSPRPKAAAPPARPAPGAWAGAKKQPAPTPAVAALMSEADKAQGSGQLDNAATTLERAIRMQPRNPELWYRLATVRMAQQQPRLALDLARKSKVLARGNPDLVQKCQALIEEAGQLAGGVEK</sequence>
<feature type="region of interest" description="Disordered" evidence="1">
    <location>
        <begin position="40"/>
        <end position="84"/>
    </location>
</feature>
<dbReference type="SUPFAM" id="SSF48452">
    <property type="entry name" value="TPR-like"/>
    <property type="match status" value="1"/>
</dbReference>
<protein>
    <submittedName>
        <fullName evidence="2">TPR domain protein</fullName>
    </submittedName>
</protein>
<accession>Q606M4</accession>
<dbReference type="AlphaFoldDB" id="Q606M4"/>
<organism evidence="2 3">
    <name type="scientific">Methylococcus capsulatus (strain ATCC 33009 / NCIMB 11132 / Bath)</name>
    <dbReference type="NCBI Taxonomy" id="243233"/>
    <lineage>
        <taxon>Bacteria</taxon>
        <taxon>Pseudomonadati</taxon>
        <taxon>Pseudomonadota</taxon>
        <taxon>Gammaproteobacteria</taxon>
        <taxon>Methylococcales</taxon>
        <taxon>Methylococcaceae</taxon>
        <taxon>Methylococcus</taxon>
    </lineage>
</organism>
<dbReference type="EMBL" id="AE017282">
    <property type="protein sequence ID" value="AAU91804.1"/>
    <property type="molecule type" value="Genomic_DNA"/>
</dbReference>
<dbReference type="Pfam" id="PF14559">
    <property type="entry name" value="TPR_19"/>
    <property type="match status" value="1"/>
</dbReference>
<feature type="compositionally biased region" description="Low complexity" evidence="1">
    <location>
        <begin position="59"/>
        <end position="80"/>
    </location>
</feature>
<proteinExistence type="predicted"/>
<dbReference type="STRING" id="243233.MCA1992"/>
<dbReference type="Gene3D" id="1.25.40.10">
    <property type="entry name" value="Tetratricopeptide repeat domain"/>
    <property type="match status" value="1"/>
</dbReference>
<dbReference type="eggNOG" id="COG0457">
    <property type="taxonomic scope" value="Bacteria"/>
</dbReference>
<evidence type="ECO:0000256" key="1">
    <source>
        <dbReference type="SAM" id="MobiDB-lite"/>
    </source>
</evidence>
<name>Q606M4_METCA</name>
<dbReference type="HOGENOM" id="CLU_099814_2_0_6"/>
<reference evidence="2 3" key="1">
    <citation type="journal article" date="2004" name="PLoS Biol.">
        <title>Genomic insights into methanotrophy: the complete genome sequence of Methylococcus capsulatus (Bath).</title>
        <authorList>
            <person name="Ward N.L."/>
            <person name="Larsen O."/>
            <person name="Sakwa J."/>
            <person name="Bruseth L."/>
            <person name="Khouri H.M."/>
            <person name="Durkin A.S."/>
            <person name="Dimitrov G."/>
            <person name="Jiang L."/>
            <person name="Scanlan D."/>
            <person name="Kang K.H."/>
            <person name="Lewis M.R."/>
            <person name="Nelson K.E."/>
            <person name="Methe B.A."/>
            <person name="Wu M."/>
            <person name="Heidelberg J.F."/>
            <person name="Paulsen I.T."/>
            <person name="Fouts D.E."/>
            <person name="Ravel J."/>
            <person name="Tettelin H."/>
            <person name="Ren Q."/>
            <person name="Read T.D."/>
            <person name="DeBoy R.T."/>
            <person name="Seshadri R."/>
            <person name="Salzberg S.L."/>
            <person name="Jensen H.B."/>
            <person name="Birkeland N.K."/>
            <person name="Nelson W.C."/>
            <person name="Dodson R.J."/>
            <person name="Grindhaug S.H."/>
            <person name="Holt I.E."/>
            <person name="Eidhammer I."/>
            <person name="Jonasen I."/>
            <person name="Vanaken S."/>
            <person name="Utterback T.R."/>
            <person name="Feldblyum T.V."/>
            <person name="Fraser C.M."/>
            <person name="Lillehaug J.R."/>
            <person name="Eisen J.A."/>
        </authorList>
    </citation>
    <scope>NUCLEOTIDE SEQUENCE [LARGE SCALE GENOMIC DNA]</scope>
    <source>
        <strain evidence="3">ATCC 33009 / NCIMB 11132 / Bath</strain>
    </source>
</reference>
<dbReference type="InterPro" id="IPR011990">
    <property type="entry name" value="TPR-like_helical_dom_sf"/>
</dbReference>
<gene>
    <name evidence="2" type="ordered locus">MCA1992</name>
</gene>
<evidence type="ECO:0000313" key="3">
    <source>
        <dbReference type="Proteomes" id="UP000006821"/>
    </source>
</evidence>
<evidence type="ECO:0000313" key="2">
    <source>
        <dbReference type="EMBL" id="AAU91804.1"/>
    </source>
</evidence>